<keyword evidence="1" id="KW-0547">Nucleotide-binding</keyword>
<dbReference type="Proteomes" id="UP000255106">
    <property type="component" value="Unassembled WGS sequence"/>
</dbReference>
<proteinExistence type="predicted"/>
<protein>
    <submittedName>
        <fullName evidence="1">Leukotoxin translocation ATP-binding protein LktB</fullName>
    </submittedName>
</protein>
<name>A0A377LUC4_ENTCL</name>
<keyword evidence="1" id="KW-0067">ATP-binding</keyword>
<accession>A0A377LUC4</accession>
<sequence>MKERDMPQAEPMTDDALAQWAQAFGFIATRYRVACSPGALLAGAPWLKGKPMVPALTQLAPRGGLSFQLLTASQQSINSWRLPVVVALNDGRVGVIEHFDGDDTLEVSFFDDQTYTNRLSMTAMLPAIRHVIALRPLAALKDSRVDAYISKYRPGLALPAGNARPAPLQLGDARRAVYQRAVALRDCLFHAGV</sequence>
<evidence type="ECO:0000313" key="1">
    <source>
        <dbReference type="EMBL" id="STQ09794.1"/>
    </source>
</evidence>
<dbReference type="GO" id="GO:0005524">
    <property type="term" value="F:ATP binding"/>
    <property type="evidence" value="ECO:0007669"/>
    <property type="project" value="UniProtKB-KW"/>
</dbReference>
<reference evidence="1 2" key="1">
    <citation type="submission" date="2018-06" db="EMBL/GenBank/DDBJ databases">
        <authorList>
            <consortium name="Pathogen Informatics"/>
            <person name="Doyle S."/>
        </authorList>
    </citation>
    <scope>NUCLEOTIDE SEQUENCE [LARGE SCALE GENOMIC DNA]</scope>
    <source>
        <strain evidence="1 2">NCTC10005</strain>
    </source>
</reference>
<gene>
    <name evidence="1" type="primary">lktB_4</name>
    <name evidence="1" type="ORF">NCTC10005_02516</name>
</gene>
<organism evidence="1 2">
    <name type="scientific">Enterobacter cloacae</name>
    <dbReference type="NCBI Taxonomy" id="550"/>
    <lineage>
        <taxon>Bacteria</taxon>
        <taxon>Pseudomonadati</taxon>
        <taxon>Pseudomonadota</taxon>
        <taxon>Gammaproteobacteria</taxon>
        <taxon>Enterobacterales</taxon>
        <taxon>Enterobacteriaceae</taxon>
        <taxon>Enterobacter</taxon>
        <taxon>Enterobacter cloacae complex</taxon>
    </lineage>
</organism>
<dbReference type="Gene3D" id="3.90.70.10">
    <property type="entry name" value="Cysteine proteinases"/>
    <property type="match status" value="1"/>
</dbReference>
<dbReference type="EMBL" id="UGJB01000004">
    <property type="protein sequence ID" value="STQ09794.1"/>
    <property type="molecule type" value="Genomic_DNA"/>
</dbReference>
<dbReference type="AlphaFoldDB" id="A0A377LUC4"/>
<evidence type="ECO:0000313" key="2">
    <source>
        <dbReference type="Proteomes" id="UP000255106"/>
    </source>
</evidence>